<evidence type="ECO:0000313" key="2">
    <source>
        <dbReference type="EMBL" id="NCJ05677.1"/>
    </source>
</evidence>
<proteinExistence type="predicted"/>
<dbReference type="Proteomes" id="UP000607397">
    <property type="component" value="Unassembled WGS sequence"/>
</dbReference>
<keyword evidence="3" id="KW-1185">Reference proteome</keyword>
<organism evidence="2 3">
    <name type="scientific">Petrachloros mirabilis ULC683</name>
    <dbReference type="NCBI Taxonomy" id="2781853"/>
    <lineage>
        <taxon>Bacteria</taxon>
        <taxon>Bacillati</taxon>
        <taxon>Cyanobacteriota</taxon>
        <taxon>Cyanophyceae</taxon>
        <taxon>Synechococcales</taxon>
        <taxon>Petrachlorosaceae</taxon>
        <taxon>Petrachloros</taxon>
        <taxon>Petrachloros mirabilis</taxon>
    </lineage>
</organism>
<evidence type="ECO:0000256" key="1">
    <source>
        <dbReference type="SAM" id="Phobius"/>
    </source>
</evidence>
<gene>
    <name evidence="2" type="ORF">GS597_03960</name>
</gene>
<name>A0A8K1ZXW7_9CYAN</name>
<dbReference type="AlphaFoldDB" id="A0A8K1ZXW7"/>
<keyword evidence="1" id="KW-0472">Membrane</keyword>
<dbReference type="EMBL" id="WVIC01000005">
    <property type="protein sequence ID" value="NCJ05677.1"/>
    <property type="molecule type" value="Genomic_DNA"/>
</dbReference>
<dbReference type="RefSeq" id="WP_161824150.1">
    <property type="nucleotide sequence ID" value="NZ_WVIC01000005.1"/>
</dbReference>
<feature type="transmembrane region" description="Helical" evidence="1">
    <location>
        <begin position="51"/>
        <end position="70"/>
    </location>
</feature>
<accession>A0A8K1ZXW7</accession>
<keyword evidence="1" id="KW-0812">Transmembrane</keyword>
<sequence>MKFILSLNLIISVVLSSYLLAPQKAYAYHNPDHLVEQAITLAAQNKSLTLALAANATAITLILGIGLHLARRKQTD</sequence>
<comment type="caution">
    <text evidence="2">The sequence shown here is derived from an EMBL/GenBank/DDBJ whole genome shotgun (WGS) entry which is preliminary data.</text>
</comment>
<keyword evidence="1" id="KW-1133">Transmembrane helix</keyword>
<protein>
    <submittedName>
        <fullName evidence="2">Uncharacterized protein</fullName>
    </submittedName>
</protein>
<evidence type="ECO:0000313" key="3">
    <source>
        <dbReference type="Proteomes" id="UP000607397"/>
    </source>
</evidence>
<reference evidence="2" key="1">
    <citation type="submission" date="2019-12" db="EMBL/GenBank/DDBJ databases">
        <title>High-Quality draft genome sequences of three cyanobacteria isolated from the limestone walls of the Old Cathedral of Coimbra.</title>
        <authorList>
            <person name="Tiago I."/>
            <person name="Soares F."/>
            <person name="Portugal A."/>
        </authorList>
    </citation>
    <scope>NUCLEOTIDE SEQUENCE [LARGE SCALE GENOMIC DNA]</scope>
    <source>
        <strain evidence="2">C</strain>
    </source>
</reference>